<evidence type="ECO:0000256" key="3">
    <source>
        <dbReference type="ARBA" id="ARBA00022917"/>
    </source>
</evidence>
<feature type="compositionally biased region" description="Basic and acidic residues" evidence="4">
    <location>
        <begin position="904"/>
        <end position="917"/>
    </location>
</feature>
<reference evidence="6 7" key="1">
    <citation type="submission" date="2021-02" db="EMBL/GenBank/DDBJ databases">
        <title>Variation within the Batrachochytrium salamandrivorans European outbreak.</title>
        <authorList>
            <person name="Kelly M."/>
            <person name="Pasmans F."/>
            <person name="Shea T.P."/>
            <person name="Munoz J.F."/>
            <person name="Carranza S."/>
            <person name="Cuomo C.A."/>
            <person name="Martel A."/>
        </authorList>
    </citation>
    <scope>NUCLEOTIDE SEQUENCE [LARGE SCALE GENOMIC DNA]</scope>
    <source>
        <strain evidence="6 7">AMFP18/2</strain>
    </source>
</reference>
<keyword evidence="3" id="KW-0648">Protein biosynthesis</keyword>
<dbReference type="Pfam" id="PF02847">
    <property type="entry name" value="MA3"/>
    <property type="match status" value="1"/>
</dbReference>
<feature type="region of interest" description="Disordered" evidence="4">
    <location>
        <begin position="904"/>
        <end position="1079"/>
    </location>
</feature>
<feature type="compositionally biased region" description="Low complexity" evidence="4">
    <location>
        <begin position="355"/>
        <end position="366"/>
    </location>
</feature>
<proteinExistence type="inferred from homology"/>
<keyword evidence="7" id="KW-1185">Reference proteome</keyword>
<dbReference type="PANTHER" id="PTHR23253">
    <property type="entry name" value="EUKARYOTIC TRANSLATION INITIATION FACTOR 4 GAMMA"/>
    <property type="match status" value="1"/>
</dbReference>
<name>A0ABQ8F6V8_9FUNG</name>
<dbReference type="PROSITE" id="PS51366">
    <property type="entry name" value="MI"/>
    <property type="match status" value="1"/>
</dbReference>
<feature type="compositionally biased region" description="Low complexity" evidence="4">
    <location>
        <begin position="494"/>
        <end position="511"/>
    </location>
</feature>
<sequence>MYAPAGHAGNFAGSLPHGAGQSGPTAAVPIVSMTASGATNISVPSPRKSAAIKIVNPSTKEEVKLPISIRAPSPSPAPVIVAVPVSAPVPVPVAVPVLVPVPVPATGNNSSSTKLLAADTAPAAVLSSKTPSSTPLATEVAGSVTAAVSAIPSTPSATTTAVAAAVSAAGAGAGAPGLHKAGPSAIAIKKPDTRSVTLKNPITGEVVVIAPKAAATSSVIPSVIPSVTLVATPSVTSVATPSTDAAAVVVKVADTAKPDVAPLTTSAAKPDEAPSAPVVVDATPAVVSEKRPVSPTKHVKPDAAVSVVVSPKEVTVKKDVSIKDQPTTPPLQTAAPVKDQPTTASPQTAAPIKDQPTTPSPQTTTPVAVVDAAVEATETQVIAETEPLSVAEDASELEEGQIVEATDDIKTTAAEVVVVKRPPTDFNAAVPLTTTAGIKYPEGVVMPDLASGSRKYSFEALRSLSFVRTVPAGLDLTLFECSRRSGPPSSFNRGAGYSQGGNSSSNSLSMGSGVGLQRQSSSSDSRGNTLSRAARSSHGTTKGQVYTPAPSQISRQPSSGGPSMSRQPSSGRGVQVPSRASYGHGNQSGRNSFHGSIAADPAPSEDFVPYVKTADAWAPLNKKDLDAATVVLRTTLGLLNKLTIDTFEKLSEKILNVGIDNQEILDGVVSHIYEKALDQPTFAPMYAKLCDYLLVKLPEVQQWMVSDRKSNEFRRCIVRSCQKEFVSHQKWAISDQAQQAERAEKRRNMENLTPEEREQIGEEDYRIAKVKRRSLGNTRFIGELYMTHNKIISSNVIRNCISNLIRPDDNDPDEEELESLCKLMTTVGKALDAEEMAVKALPNAPEKFMDKCMGRMIQLTKKAGLSSRLEFMLMDVVDLRANGWVPRAGSTVSGPKKIAELRRDAEEQLRKEAERSASRGHRSSGGGNRNLPGRAQQSKGYGGRSSGRQDSVYGGSSSGYFGNSQSGGLRSDTRNDLVGGSSSGGGWESAPRTSSRSSHVPDLQRFGKISSTAGSNMTLGPNSRTHNSWSVKTEDAPKPKGNKFAALMSEESEESSNAKPDVEGEEDHSSGVVSESSDTEVVQQILTEVEQLEQIESSFKEYAEGLSYSELLEDLAGVTSKAPIIALVDKIMRLLLDRNGRVAAHINTLLLKLFGSGLYSIEWLWEGFKDCIVSLENDMSDYPNAWILFSMIFTPLIEKRLLSLSKFVEIVSAANAYDSACPTVVADAVAATLNDLPGALILELVVAEGIDLQSLCLAKRVFTKKAVQLKDVKAISLLHDVVSGIRKQLDALDQDSHYRWFNAETDAAVLESPMFISALTTTMVDCVASQTIYANENGADDTLPDLYPQQKALMAQLTQLLSPYLLGNESKMAVLEATQTYCESKDYPTGYYANLLRLYHDLDLIEPELFDAFQKTVLESNNEVAIEHINAFTTYLKTATQE</sequence>
<protein>
    <recommendedName>
        <fullName evidence="5">MI domain-containing protein</fullName>
    </recommendedName>
</protein>
<accession>A0ABQ8F6V8</accession>
<comment type="caution">
    <text evidence="6">The sequence shown here is derived from an EMBL/GenBank/DDBJ whole genome shotgun (WGS) entry which is preliminary data.</text>
</comment>
<feature type="compositionally biased region" description="Polar residues" evidence="4">
    <location>
        <begin position="537"/>
        <end position="572"/>
    </location>
</feature>
<dbReference type="InterPro" id="IPR003891">
    <property type="entry name" value="Initiation_fac_eIF4g_MI"/>
</dbReference>
<evidence type="ECO:0000256" key="1">
    <source>
        <dbReference type="ARBA" id="ARBA00005775"/>
    </source>
</evidence>
<evidence type="ECO:0000256" key="2">
    <source>
        <dbReference type="ARBA" id="ARBA00022540"/>
    </source>
</evidence>
<feature type="compositionally biased region" description="Polar residues" evidence="4">
    <location>
        <begin position="517"/>
        <end position="531"/>
    </location>
</feature>
<dbReference type="PANTHER" id="PTHR23253:SF9">
    <property type="entry name" value="EUKARYOTIC TRANSLATION INITIATION FACTOR 4 GAMMA 2"/>
    <property type="match status" value="1"/>
</dbReference>
<feature type="region of interest" description="Disordered" evidence="4">
    <location>
        <begin position="318"/>
        <end position="366"/>
    </location>
</feature>
<dbReference type="Pfam" id="PF02854">
    <property type="entry name" value="MIF4G"/>
    <property type="match status" value="1"/>
</dbReference>
<organism evidence="6 7">
    <name type="scientific">Batrachochytrium salamandrivorans</name>
    <dbReference type="NCBI Taxonomy" id="1357716"/>
    <lineage>
        <taxon>Eukaryota</taxon>
        <taxon>Fungi</taxon>
        <taxon>Fungi incertae sedis</taxon>
        <taxon>Chytridiomycota</taxon>
        <taxon>Chytridiomycota incertae sedis</taxon>
        <taxon>Chytridiomycetes</taxon>
        <taxon>Rhizophydiales</taxon>
        <taxon>Rhizophydiales incertae sedis</taxon>
        <taxon>Batrachochytrium</taxon>
    </lineage>
</organism>
<feature type="compositionally biased region" description="Polar residues" evidence="4">
    <location>
        <begin position="584"/>
        <end position="594"/>
    </location>
</feature>
<dbReference type="EMBL" id="JAFCIX010000364">
    <property type="protein sequence ID" value="KAH6592989.1"/>
    <property type="molecule type" value="Genomic_DNA"/>
</dbReference>
<dbReference type="Gene3D" id="1.25.40.180">
    <property type="match status" value="3"/>
</dbReference>
<keyword evidence="2" id="KW-0396">Initiation factor</keyword>
<dbReference type="SUPFAM" id="SSF48371">
    <property type="entry name" value="ARM repeat"/>
    <property type="match status" value="3"/>
</dbReference>
<evidence type="ECO:0000259" key="5">
    <source>
        <dbReference type="PROSITE" id="PS51366"/>
    </source>
</evidence>
<dbReference type="Proteomes" id="UP001648503">
    <property type="component" value="Unassembled WGS sequence"/>
</dbReference>
<feature type="compositionally biased region" description="Low complexity" evidence="4">
    <location>
        <begin position="951"/>
        <end position="968"/>
    </location>
</feature>
<evidence type="ECO:0000256" key="4">
    <source>
        <dbReference type="SAM" id="MobiDB-lite"/>
    </source>
</evidence>
<comment type="similarity">
    <text evidence="1">Belongs to the eukaryotic initiation factor 4G family.</text>
</comment>
<feature type="region of interest" description="Disordered" evidence="4">
    <location>
        <begin position="482"/>
        <end position="598"/>
    </location>
</feature>
<evidence type="ECO:0000313" key="6">
    <source>
        <dbReference type="EMBL" id="KAH6592989.1"/>
    </source>
</evidence>
<dbReference type="InterPro" id="IPR016024">
    <property type="entry name" value="ARM-type_fold"/>
</dbReference>
<feature type="compositionally biased region" description="Polar residues" evidence="4">
    <location>
        <begin position="1009"/>
        <end position="1031"/>
    </location>
</feature>
<dbReference type="SMART" id="SM00543">
    <property type="entry name" value="MIF4G"/>
    <property type="match status" value="1"/>
</dbReference>
<gene>
    <name evidence="6" type="ORF">BASA50_007716</name>
</gene>
<feature type="domain" description="MI" evidence="5">
    <location>
        <begin position="1090"/>
        <end position="1212"/>
    </location>
</feature>
<dbReference type="InterPro" id="IPR003890">
    <property type="entry name" value="MIF4G-like_typ-3"/>
</dbReference>
<evidence type="ECO:0000313" key="7">
    <source>
        <dbReference type="Proteomes" id="UP001648503"/>
    </source>
</evidence>